<gene>
    <name evidence="1" type="ORF">AVEN_13990_1</name>
</gene>
<name>A0A4Y2VL34_ARAVE</name>
<evidence type="ECO:0000313" key="2">
    <source>
        <dbReference type="Proteomes" id="UP000499080"/>
    </source>
</evidence>
<organism evidence="1 2">
    <name type="scientific">Araneus ventricosus</name>
    <name type="common">Orbweaver spider</name>
    <name type="synonym">Epeira ventricosa</name>
    <dbReference type="NCBI Taxonomy" id="182803"/>
    <lineage>
        <taxon>Eukaryota</taxon>
        <taxon>Metazoa</taxon>
        <taxon>Ecdysozoa</taxon>
        <taxon>Arthropoda</taxon>
        <taxon>Chelicerata</taxon>
        <taxon>Arachnida</taxon>
        <taxon>Araneae</taxon>
        <taxon>Araneomorphae</taxon>
        <taxon>Entelegynae</taxon>
        <taxon>Araneoidea</taxon>
        <taxon>Araneidae</taxon>
        <taxon>Araneus</taxon>
    </lineage>
</organism>
<proteinExistence type="predicted"/>
<dbReference type="EMBL" id="BGPR01048291">
    <property type="protein sequence ID" value="GBO25312.1"/>
    <property type="molecule type" value="Genomic_DNA"/>
</dbReference>
<dbReference type="AlphaFoldDB" id="A0A4Y2VL34"/>
<sequence>MFNTPQPSVRCLIKRRTCEQVVRELFVRCLISCRNLRVSCLQTARVPSVRCYMPRPNQRISCSSGAKYPISTVNQRFTNGSEPFRPMLNTPSEPANQLFIKDSSGTKYPVGTCELVVYERLANRSSDA</sequence>
<evidence type="ECO:0000313" key="1">
    <source>
        <dbReference type="EMBL" id="GBO25312.1"/>
    </source>
</evidence>
<comment type="caution">
    <text evidence="1">The sequence shown here is derived from an EMBL/GenBank/DDBJ whole genome shotgun (WGS) entry which is preliminary data.</text>
</comment>
<accession>A0A4Y2VL34</accession>
<keyword evidence="2" id="KW-1185">Reference proteome</keyword>
<dbReference type="Proteomes" id="UP000499080">
    <property type="component" value="Unassembled WGS sequence"/>
</dbReference>
<protein>
    <submittedName>
        <fullName evidence="1">Uncharacterized protein</fullName>
    </submittedName>
</protein>
<reference evidence="1 2" key="1">
    <citation type="journal article" date="2019" name="Sci. Rep.">
        <title>Orb-weaving spider Araneus ventricosus genome elucidates the spidroin gene catalogue.</title>
        <authorList>
            <person name="Kono N."/>
            <person name="Nakamura H."/>
            <person name="Ohtoshi R."/>
            <person name="Moran D.A.P."/>
            <person name="Shinohara A."/>
            <person name="Yoshida Y."/>
            <person name="Fujiwara M."/>
            <person name="Mori M."/>
            <person name="Tomita M."/>
            <person name="Arakawa K."/>
        </authorList>
    </citation>
    <scope>NUCLEOTIDE SEQUENCE [LARGE SCALE GENOMIC DNA]</scope>
</reference>